<accession>A0A6B1DRK9</accession>
<keyword evidence="1" id="KW-0560">Oxidoreductase</keyword>
<dbReference type="EMBL" id="VXPY01000037">
    <property type="protein sequence ID" value="MYD89867.1"/>
    <property type="molecule type" value="Genomic_DNA"/>
</dbReference>
<dbReference type="InterPro" id="IPR036812">
    <property type="entry name" value="NAD(P)_OxRdtase_dom_sf"/>
</dbReference>
<dbReference type="Pfam" id="PF00248">
    <property type="entry name" value="Aldo_ket_red"/>
    <property type="match status" value="1"/>
</dbReference>
<proteinExistence type="predicted"/>
<comment type="caution">
    <text evidence="3">The sequence shown here is derived from an EMBL/GenBank/DDBJ whole genome shotgun (WGS) entry which is preliminary data.</text>
</comment>
<evidence type="ECO:0000259" key="2">
    <source>
        <dbReference type="Pfam" id="PF00248"/>
    </source>
</evidence>
<sequence>MDYVQLGSTDLSVSSIAVGCWPFAGGEVWGPQDRGDSINTVHAALDAGINFFDTAPAYEAGESERVLGEALLGRRHEAVVATKLGGSQTRPDRIRAVCRESLRNLRTDYIDLYQIHWPGHDVPAAETVAALQELKSLGWIRHFSVCNYGVQDFGEISGFASIPSNQLPYSLLWRVVEAEILPLCRQRGAGLICYSPLMQGLLTGRYASADEVPDGLSRTRLYSCSRPLAQHRDPGCEDLVFSVLDEIRDVASEEGLSIALLSLAWVRHQAGVASILVGARNPSELTRNLPVLEVSLSQQSQARLARITEPVRSHLGSNPDMWFSESRFR</sequence>
<organism evidence="3">
    <name type="scientific">Caldilineaceae bacterium SB0662_bin_9</name>
    <dbReference type="NCBI Taxonomy" id="2605258"/>
    <lineage>
        <taxon>Bacteria</taxon>
        <taxon>Bacillati</taxon>
        <taxon>Chloroflexota</taxon>
        <taxon>Caldilineae</taxon>
        <taxon>Caldilineales</taxon>
        <taxon>Caldilineaceae</taxon>
    </lineage>
</organism>
<dbReference type="InterPro" id="IPR020471">
    <property type="entry name" value="AKR"/>
</dbReference>
<gene>
    <name evidence="3" type="ORF">F4Y08_05940</name>
</gene>
<evidence type="ECO:0000256" key="1">
    <source>
        <dbReference type="ARBA" id="ARBA00023002"/>
    </source>
</evidence>
<dbReference type="PANTHER" id="PTHR43364:SF4">
    <property type="entry name" value="NAD(P)-LINKED OXIDOREDUCTASE SUPERFAMILY PROTEIN"/>
    <property type="match status" value="1"/>
</dbReference>
<evidence type="ECO:0000313" key="3">
    <source>
        <dbReference type="EMBL" id="MYD89867.1"/>
    </source>
</evidence>
<dbReference type="AlphaFoldDB" id="A0A6B1DRK9"/>
<dbReference type="Gene3D" id="3.20.20.100">
    <property type="entry name" value="NADP-dependent oxidoreductase domain"/>
    <property type="match status" value="1"/>
</dbReference>
<reference evidence="3" key="1">
    <citation type="submission" date="2019-09" db="EMBL/GenBank/DDBJ databases">
        <title>Characterisation of the sponge microbiome using genome-centric metagenomics.</title>
        <authorList>
            <person name="Engelberts J.P."/>
            <person name="Robbins S.J."/>
            <person name="De Goeij J.M."/>
            <person name="Aranda M."/>
            <person name="Bell S.C."/>
            <person name="Webster N.S."/>
        </authorList>
    </citation>
    <scope>NUCLEOTIDE SEQUENCE</scope>
    <source>
        <strain evidence="3">SB0662_bin_9</strain>
    </source>
</reference>
<dbReference type="GO" id="GO:0005829">
    <property type="term" value="C:cytosol"/>
    <property type="evidence" value="ECO:0007669"/>
    <property type="project" value="TreeGrafter"/>
</dbReference>
<dbReference type="SUPFAM" id="SSF51430">
    <property type="entry name" value="NAD(P)-linked oxidoreductase"/>
    <property type="match status" value="1"/>
</dbReference>
<dbReference type="PRINTS" id="PR00069">
    <property type="entry name" value="ALDKETRDTASE"/>
</dbReference>
<protein>
    <submittedName>
        <fullName evidence="3">Aldo/keto reductase</fullName>
    </submittedName>
</protein>
<dbReference type="InterPro" id="IPR050523">
    <property type="entry name" value="AKR_Detox_Biosynth"/>
</dbReference>
<dbReference type="InterPro" id="IPR023210">
    <property type="entry name" value="NADP_OxRdtase_dom"/>
</dbReference>
<name>A0A6B1DRK9_9CHLR</name>
<feature type="domain" description="NADP-dependent oxidoreductase" evidence="2">
    <location>
        <begin position="16"/>
        <end position="307"/>
    </location>
</feature>
<dbReference type="CDD" id="cd19085">
    <property type="entry name" value="AKR_AKR11B3"/>
    <property type="match status" value="1"/>
</dbReference>
<dbReference type="GO" id="GO:0016491">
    <property type="term" value="F:oxidoreductase activity"/>
    <property type="evidence" value="ECO:0007669"/>
    <property type="project" value="UniProtKB-KW"/>
</dbReference>
<dbReference type="PANTHER" id="PTHR43364">
    <property type="entry name" value="NADH-SPECIFIC METHYLGLYOXAL REDUCTASE-RELATED"/>
    <property type="match status" value="1"/>
</dbReference>